<accession>A0ABR7MIS1</accession>
<dbReference type="InterPro" id="IPR036249">
    <property type="entry name" value="Thioredoxin-like_sf"/>
</dbReference>
<evidence type="ECO:0000259" key="1">
    <source>
        <dbReference type="Pfam" id="PF01323"/>
    </source>
</evidence>
<dbReference type="InterPro" id="IPR001853">
    <property type="entry name" value="DSBA-like_thioredoxin_dom"/>
</dbReference>
<dbReference type="Proteomes" id="UP000622017">
    <property type="component" value="Unassembled WGS sequence"/>
</dbReference>
<keyword evidence="3" id="KW-1185">Reference proteome</keyword>
<protein>
    <submittedName>
        <fullName evidence="2">DsbA family protein</fullName>
    </submittedName>
</protein>
<evidence type="ECO:0000313" key="2">
    <source>
        <dbReference type="EMBL" id="MBC6610630.1"/>
    </source>
</evidence>
<feature type="domain" description="DSBA-like thioredoxin" evidence="1">
    <location>
        <begin position="13"/>
        <end position="204"/>
    </location>
</feature>
<dbReference type="RefSeq" id="WP_187318929.1">
    <property type="nucleotide sequence ID" value="NZ_JACSCY010000004.1"/>
</dbReference>
<name>A0ABR7MIS1_9BACT</name>
<sequence>MEQTADRPEILYLFDPLCGWCYGMSPVIRQAQQAFAGRVDVSVLCGGMLTGNDVAPIGDSWDFLSGAAAQIGEVTGAEFGAAYHTVGEEGAVQLNSEPPSRAIAVFRQLDGDQQRTIQFAHDVQTALFRDGENLNDLATYLPLLAPYDIDAATFQRLWAAPETIQVVQQEFATVGRLNLEGLPTTVLRVGNEGYILAKGYQPYTVFAAGLEQALAEKAGG</sequence>
<dbReference type="CDD" id="cd03025">
    <property type="entry name" value="DsbA_FrnE_like"/>
    <property type="match status" value="1"/>
</dbReference>
<organism evidence="2 3">
    <name type="scientific">Hymenobacter citatus</name>
    <dbReference type="NCBI Taxonomy" id="2763506"/>
    <lineage>
        <taxon>Bacteria</taxon>
        <taxon>Pseudomonadati</taxon>
        <taxon>Bacteroidota</taxon>
        <taxon>Cytophagia</taxon>
        <taxon>Cytophagales</taxon>
        <taxon>Hymenobacteraceae</taxon>
        <taxon>Hymenobacter</taxon>
    </lineage>
</organism>
<evidence type="ECO:0000313" key="3">
    <source>
        <dbReference type="Proteomes" id="UP000622017"/>
    </source>
</evidence>
<proteinExistence type="predicted"/>
<comment type="caution">
    <text evidence="2">The sequence shown here is derived from an EMBL/GenBank/DDBJ whole genome shotgun (WGS) entry which is preliminary data.</text>
</comment>
<dbReference type="Gene3D" id="1.10.472.60">
    <property type="entry name" value="putative protein disulfide isomerase domain"/>
    <property type="match status" value="1"/>
</dbReference>
<dbReference type="Gene3D" id="3.40.30.10">
    <property type="entry name" value="Glutaredoxin"/>
    <property type="match status" value="1"/>
</dbReference>
<dbReference type="EMBL" id="JACSCY010000004">
    <property type="protein sequence ID" value="MBC6610630.1"/>
    <property type="molecule type" value="Genomic_DNA"/>
</dbReference>
<dbReference type="Pfam" id="PF01323">
    <property type="entry name" value="DSBA"/>
    <property type="match status" value="1"/>
</dbReference>
<reference evidence="2 3" key="1">
    <citation type="submission" date="2020-08" db="EMBL/GenBank/DDBJ databases">
        <title>Hymenobacter sp.</title>
        <authorList>
            <person name="Kim M.K."/>
        </authorList>
    </citation>
    <scope>NUCLEOTIDE SEQUENCE [LARGE SCALE GENOMIC DNA]</scope>
    <source>
        <strain evidence="2 3">BT507</strain>
    </source>
</reference>
<gene>
    <name evidence="2" type="ORF">H8B15_06835</name>
</gene>
<dbReference type="SUPFAM" id="SSF52833">
    <property type="entry name" value="Thioredoxin-like"/>
    <property type="match status" value="1"/>
</dbReference>